<evidence type="ECO:0000259" key="2">
    <source>
        <dbReference type="Pfam" id="PF12697"/>
    </source>
</evidence>
<dbReference type="AlphaFoldDB" id="A0A165DRL2"/>
<keyword evidence="1" id="KW-0732">Signal</keyword>
<dbReference type="EMBL" id="KV426196">
    <property type="protein sequence ID" value="KZV85193.1"/>
    <property type="molecule type" value="Genomic_DNA"/>
</dbReference>
<feature type="chain" id="PRO_5007856754" evidence="1">
    <location>
        <begin position="18"/>
        <end position="355"/>
    </location>
</feature>
<evidence type="ECO:0000256" key="1">
    <source>
        <dbReference type="SAM" id="SignalP"/>
    </source>
</evidence>
<keyword evidence="4" id="KW-1185">Reference proteome</keyword>
<gene>
    <name evidence="3" type="ORF">EXIGLDRAFT_726359</name>
</gene>
<dbReference type="Gene3D" id="3.40.50.1820">
    <property type="entry name" value="alpha/beta hydrolase"/>
    <property type="match status" value="1"/>
</dbReference>
<dbReference type="SUPFAM" id="SSF53474">
    <property type="entry name" value="alpha/beta-Hydrolases"/>
    <property type="match status" value="1"/>
</dbReference>
<dbReference type="InParanoid" id="A0A165DRL2"/>
<name>A0A165DRL2_EXIGL</name>
<keyword evidence="3" id="KW-0378">Hydrolase</keyword>
<dbReference type="GO" id="GO:0016787">
    <property type="term" value="F:hydrolase activity"/>
    <property type="evidence" value="ECO:0007669"/>
    <property type="project" value="UniProtKB-KW"/>
</dbReference>
<evidence type="ECO:0000313" key="4">
    <source>
        <dbReference type="Proteomes" id="UP000077266"/>
    </source>
</evidence>
<dbReference type="Proteomes" id="UP000077266">
    <property type="component" value="Unassembled WGS sequence"/>
</dbReference>
<organism evidence="3 4">
    <name type="scientific">Exidia glandulosa HHB12029</name>
    <dbReference type="NCBI Taxonomy" id="1314781"/>
    <lineage>
        <taxon>Eukaryota</taxon>
        <taxon>Fungi</taxon>
        <taxon>Dikarya</taxon>
        <taxon>Basidiomycota</taxon>
        <taxon>Agaricomycotina</taxon>
        <taxon>Agaricomycetes</taxon>
        <taxon>Auriculariales</taxon>
        <taxon>Exidiaceae</taxon>
        <taxon>Exidia</taxon>
    </lineage>
</organism>
<dbReference type="InterPro" id="IPR000073">
    <property type="entry name" value="AB_hydrolase_1"/>
</dbReference>
<feature type="signal peptide" evidence="1">
    <location>
        <begin position="1"/>
        <end position="17"/>
    </location>
</feature>
<dbReference type="Pfam" id="PF12697">
    <property type="entry name" value="Abhydrolase_6"/>
    <property type="match status" value="1"/>
</dbReference>
<evidence type="ECO:0000313" key="3">
    <source>
        <dbReference type="EMBL" id="KZV85193.1"/>
    </source>
</evidence>
<dbReference type="InterPro" id="IPR029058">
    <property type="entry name" value="AB_hydrolase_fold"/>
</dbReference>
<dbReference type="OrthoDB" id="1743579at2759"/>
<reference evidence="3 4" key="1">
    <citation type="journal article" date="2016" name="Mol. Biol. Evol.">
        <title>Comparative Genomics of Early-Diverging Mushroom-Forming Fungi Provides Insights into the Origins of Lignocellulose Decay Capabilities.</title>
        <authorList>
            <person name="Nagy L.G."/>
            <person name="Riley R."/>
            <person name="Tritt A."/>
            <person name="Adam C."/>
            <person name="Daum C."/>
            <person name="Floudas D."/>
            <person name="Sun H."/>
            <person name="Yadav J.S."/>
            <person name="Pangilinan J."/>
            <person name="Larsson K.H."/>
            <person name="Matsuura K."/>
            <person name="Barry K."/>
            <person name="Labutti K."/>
            <person name="Kuo R."/>
            <person name="Ohm R.A."/>
            <person name="Bhattacharya S.S."/>
            <person name="Shirouzu T."/>
            <person name="Yoshinaga Y."/>
            <person name="Martin F.M."/>
            <person name="Grigoriev I.V."/>
            <person name="Hibbett D.S."/>
        </authorList>
    </citation>
    <scope>NUCLEOTIDE SEQUENCE [LARGE SCALE GENOMIC DNA]</scope>
    <source>
        <strain evidence="3 4">HHB12029</strain>
    </source>
</reference>
<proteinExistence type="predicted"/>
<accession>A0A165DRL2</accession>
<sequence length="355" mass="37355">MLASFATLSALLSAALGAATPREAPRCIESLIPITASGTNFDLSGGSAPPNATIPVSGTFPIQLRLCAPTTSSSLRSKTLQVLIPGATFNTDYWDIGFEPETYNYVRFAAANGYWTLNMARLGNGKSARPDGNTIVQIPFNVAVVSEIVKLARAGSLLGTLGGIKKVVVIGHSLGAVILNGVVETVPSFIDGAVFAGFSHTFGPTNVAIADWEPASEVVPERFADLPPAYLTSLNATTRAAALYGAPGTFDPAALEWDEERKDTFANGELLTFAGSVPIAAPSFTGDVFMINGDQDGVFCSKPECANLAEEAQFFAGARSVEFNVIPGVGHTLNLHLGAPRVYTAIQEWLNKHGY</sequence>
<feature type="domain" description="AB hydrolase-1" evidence="2">
    <location>
        <begin position="82"/>
        <end position="336"/>
    </location>
</feature>
<protein>
    <submittedName>
        <fullName evidence="3">Alpha/beta-hydrolase</fullName>
    </submittedName>
</protein>